<dbReference type="GO" id="GO:0006435">
    <property type="term" value="P:threonyl-tRNA aminoacylation"/>
    <property type="evidence" value="ECO:0007669"/>
    <property type="project" value="TreeGrafter"/>
</dbReference>
<dbReference type="SUPFAM" id="SSF55186">
    <property type="entry name" value="ThrRS/AlaRS common domain"/>
    <property type="match status" value="1"/>
</dbReference>
<keyword evidence="1" id="KW-0648">Protein biosynthesis</keyword>
<dbReference type="PROSITE" id="PS51880">
    <property type="entry name" value="TGS"/>
    <property type="match status" value="1"/>
</dbReference>
<dbReference type="InterPro" id="IPR012675">
    <property type="entry name" value="Beta-grasp_dom_sf"/>
</dbReference>
<evidence type="ECO:0000313" key="4">
    <source>
        <dbReference type="EMBL" id="KAG5673734.1"/>
    </source>
</evidence>
<proteinExistence type="predicted"/>
<dbReference type="PANTHER" id="PTHR11451">
    <property type="entry name" value="THREONINE-TRNA LIGASE"/>
    <property type="match status" value="1"/>
</dbReference>
<evidence type="ECO:0000259" key="3">
    <source>
        <dbReference type="PROSITE" id="PS51880"/>
    </source>
</evidence>
<accession>A0A9J6BWV5</accession>
<dbReference type="SUPFAM" id="SSF81271">
    <property type="entry name" value="TGS-like"/>
    <property type="match status" value="1"/>
</dbReference>
<dbReference type="EMBL" id="JADBJN010000003">
    <property type="protein sequence ID" value="KAG5673734.1"/>
    <property type="molecule type" value="Genomic_DNA"/>
</dbReference>
<dbReference type="GO" id="GO:0005739">
    <property type="term" value="C:mitochondrion"/>
    <property type="evidence" value="ECO:0007669"/>
    <property type="project" value="TreeGrafter"/>
</dbReference>
<feature type="domain" description="TGS" evidence="3">
    <location>
        <begin position="57"/>
        <end position="122"/>
    </location>
</feature>
<gene>
    <name evidence="4" type="ORF">PVAND_003754</name>
</gene>
<sequence>MAAHLRANIFRYRLSNSGLLVAIQKCGFSSSESVIEYRNRLFDEEKKRQRDNIGRIEKIEVRYIGVPKNETLIVNKDISTPYNCAQHISESLLRISAVAVVNGHQWDLHRPLKESCTLQLVNFRSKDTIGVNQAFWRTCSFVLGGVLETVFKDDSGIYLHSFPKPDIKSGSFTYDFALKNQNWEPSPTELKAIGIEMCNFAAQNDKIERLDVSHDIALEMFKTNPFKREQLPNISNQNNGIITLYRAGKHIDISKGTMIGSTQFIRKARIASVHKILKDDSELYRIQGIALPTGFTLSTYAFNILSDRAKKLNTIGLQQNSSEKNDNQEHPEESTSKMKQRI</sequence>
<evidence type="ECO:0000256" key="2">
    <source>
        <dbReference type="SAM" id="MobiDB-lite"/>
    </source>
</evidence>
<dbReference type="InterPro" id="IPR018163">
    <property type="entry name" value="Thr/Ala-tRNA-synth_IIc_edit"/>
</dbReference>
<dbReference type="InterPro" id="IPR004095">
    <property type="entry name" value="TGS"/>
</dbReference>
<dbReference type="InterPro" id="IPR012676">
    <property type="entry name" value="TGS-like"/>
</dbReference>
<evidence type="ECO:0000313" key="5">
    <source>
        <dbReference type="Proteomes" id="UP001107558"/>
    </source>
</evidence>
<dbReference type="AlphaFoldDB" id="A0A9J6BWV5"/>
<keyword evidence="5" id="KW-1185">Reference proteome</keyword>
<dbReference type="Gene3D" id="3.10.20.30">
    <property type="match status" value="1"/>
</dbReference>
<comment type="caution">
    <text evidence="4">The sequence shown here is derived from an EMBL/GenBank/DDBJ whole genome shotgun (WGS) entry which is preliminary data.</text>
</comment>
<reference evidence="4" key="1">
    <citation type="submission" date="2021-03" db="EMBL/GenBank/DDBJ databases">
        <title>Chromosome level genome of the anhydrobiotic midge Polypedilum vanderplanki.</title>
        <authorList>
            <person name="Yoshida Y."/>
            <person name="Kikawada T."/>
            <person name="Gusev O."/>
        </authorList>
    </citation>
    <scope>NUCLEOTIDE SEQUENCE</scope>
    <source>
        <strain evidence="4">NIAS01</strain>
        <tissue evidence="4">Whole body or cell culture</tissue>
    </source>
</reference>
<dbReference type="Proteomes" id="UP001107558">
    <property type="component" value="Chromosome 3"/>
</dbReference>
<dbReference type="GO" id="GO:0004829">
    <property type="term" value="F:threonine-tRNA ligase activity"/>
    <property type="evidence" value="ECO:0007669"/>
    <property type="project" value="TreeGrafter"/>
</dbReference>
<feature type="region of interest" description="Disordered" evidence="2">
    <location>
        <begin position="318"/>
        <end position="342"/>
    </location>
</feature>
<name>A0A9J6BWV5_POLVA</name>
<dbReference type="Gene3D" id="3.30.980.10">
    <property type="entry name" value="Threonyl-trna Synthetase, Chain A, domain 2"/>
    <property type="match status" value="1"/>
</dbReference>
<dbReference type="PANTHER" id="PTHR11451:SF44">
    <property type="entry name" value="THREONINE--TRNA LIGASE, CHLOROPLASTIC_MITOCHONDRIAL 2"/>
    <property type="match status" value="1"/>
</dbReference>
<feature type="compositionally biased region" description="Basic and acidic residues" evidence="2">
    <location>
        <begin position="323"/>
        <end position="336"/>
    </location>
</feature>
<dbReference type="OrthoDB" id="5870821at2759"/>
<dbReference type="GO" id="GO:0000166">
    <property type="term" value="F:nucleotide binding"/>
    <property type="evidence" value="ECO:0007669"/>
    <property type="project" value="InterPro"/>
</dbReference>
<evidence type="ECO:0000256" key="1">
    <source>
        <dbReference type="ARBA" id="ARBA00022917"/>
    </source>
</evidence>
<organism evidence="4 5">
    <name type="scientific">Polypedilum vanderplanki</name>
    <name type="common">Sleeping chironomid midge</name>
    <dbReference type="NCBI Taxonomy" id="319348"/>
    <lineage>
        <taxon>Eukaryota</taxon>
        <taxon>Metazoa</taxon>
        <taxon>Ecdysozoa</taxon>
        <taxon>Arthropoda</taxon>
        <taxon>Hexapoda</taxon>
        <taxon>Insecta</taxon>
        <taxon>Pterygota</taxon>
        <taxon>Neoptera</taxon>
        <taxon>Endopterygota</taxon>
        <taxon>Diptera</taxon>
        <taxon>Nematocera</taxon>
        <taxon>Chironomoidea</taxon>
        <taxon>Chironomidae</taxon>
        <taxon>Chironominae</taxon>
        <taxon>Polypedilum</taxon>
        <taxon>Polypedilum</taxon>
    </lineage>
</organism>
<protein>
    <recommendedName>
        <fullName evidence="3">TGS domain-containing protein</fullName>
    </recommendedName>
</protein>
<dbReference type="CDD" id="cd01667">
    <property type="entry name" value="TGS_ThrRS"/>
    <property type="match status" value="1"/>
</dbReference>
<dbReference type="Pfam" id="PF02824">
    <property type="entry name" value="TGS"/>
    <property type="match status" value="1"/>
</dbReference>